<dbReference type="SUPFAM" id="SSF56801">
    <property type="entry name" value="Acetyl-CoA synthetase-like"/>
    <property type="match status" value="1"/>
</dbReference>
<dbReference type="InterPro" id="IPR000873">
    <property type="entry name" value="AMP-dep_synth/lig_dom"/>
</dbReference>
<evidence type="ECO:0000259" key="3">
    <source>
        <dbReference type="Pfam" id="PF00501"/>
    </source>
</evidence>
<accession>A0ABN9WP80</accession>
<evidence type="ECO:0000256" key="2">
    <source>
        <dbReference type="ARBA" id="ARBA00022840"/>
    </source>
</evidence>
<feature type="domain" description="AMP-dependent synthetase/ligase" evidence="3">
    <location>
        <begin position="52"/>
        <end position="363"/>
    </location>
</feature>
<dbReference type="InterPro" id="IPR042099">
    <property type="entry name" value="ANL_N_sf"/>
</dbReference>
<dbReference type="Pfam" id="PF00501">
    <property type="entry name" value="AMP-binding"/>
    <property type="match status" value="1"/>
</dbReference>
<reference evidence="4" key="1">
    <citation type="submission" date="2023-10" db="EMBL/GenBank/DDBJ databases">
        <authorList>
            <person name="Chen Y."/>
            <person name="Shah S."/>
            <person name="Dougan E. K."/>
            <person name="Thang M."/>
            <person name="Chan C."/>
        </authorList>
    </citation>
    <scope>NUCLEOTIDE SEQUENCE [LARGE SCALE GENOMIC DNA]</scope>
</reference>
<sequence>MTSVPLPGWAARPTFLVPTHDAKEYFDGATGELATRNLRDTPLTGGCGQSFERAFKTYSGRPCIGRRPHAEAPFEWSTYASFHADILALAAALHSELPAGSSVGICMRSSYEWALLDYACMFAAMPSVALSEVWDPLTVSKVSEQRGLAAIACDSGSATKVLGAATAARAQLVILAQGAVPCAGPLACGAQAAEARGCTVAELSRLLRTPPLAAPVQRDPSATHTIIHTSGTTGLPKGVVYSDGLWLTNMAHIPARLSVGVSYQPLAFITDRHTVATSLWNGGRVGLVTYCHGHSKMEDIIKDLQEVRPTFLKGVPKFWEDMHVAARMQQDRSLSILGGRIQVAICGAGALPKGVIDFYNKECSVVDESSSTPRPVKFIESLVMARPRQGTWRRIERCPSTSSGSFSLRKALTYRRARGNWQSRRGT</sequence>
<dbReference type="EMBL" id="CAUYUJ010018911">
    <property type="protein sequence ID" value="CAK0887223.1"/>
    <property type="molecule type" value="Genomic_DNA"/>
</dbReference>
<dbReference type="PROSITE" id="PS00455">
    <property type="entry name" value="AMP_BINDING"/>
    <property type="match status" value="1"/>
</dbReference>
<comment type="caution">
    <text evidence="4">The sequence shown here is derived from an EMBL/GenBank/DDBJ whole genome shotgun (WGS) entry which is preliminary data.</text>
</comment>
<evidence type="ECO:0000256" key="1">
    <source>
        <dbReference type="ARBA" id="ARBA00022741"/>
    </source>
</evidence>
<keyword evidence="5" id="KW-1185">Reference proteome</keyword>
<keyword evidence="2" id="KW-0067">ATP-binding</keyword>
<keyword evidence="1" id="KW-0547">Nucleotide-binding</keyword>
<dbReference type="Proteomes" id="UP001189429">
    <property type="component" value="Unassembled WGS sequence"/>
</dbReference>
<name>A0ABN9WP80_9DINO</name>
<evidence type="ECO:0000313" key="4">
    <source>
        <dbReference type="EMBL" id="CAK0887223.1"/>
    </source>
</evidence>
<gene>
    <name evidence="4" type="ORF">PCOR1329_LOCUS68341</name>
</gene>
<protein>
    <recommendedName>
        <fullName evidence="3">AMP-dependent synthetase/ligase domain-containing protein</fullName>
    </recommendedName>
</protein>
<evidence type="ECO:0000313" key="5">
    <source>
        <dbReference type="Proteomes" id="UP001189429"/>
    </source>
</evidence>
<organism evidence="4 5">
    <name type="scientific">Prorocentrum cordatum</name>
    <dbReference type="NCBI Taxonomy" id="2364126"/>
    <lineage>
        <taxon>Eukaryota</taxon>
        <taxon>Sar</taxon>
        <taxon>Alveolata</taxon>
        <taxon>Dinophyceae</taxon>
        <taxon>Prorocentrales</taxon>
        <taxon>Prorocentraceae</taxon>
        <taxon>Prorocentrum</taxon>
    </lineage>
</organism>
<dbReference type="Gene3D" id="3.40.50.12780">
    <property type="entry name" value="N-terminal domain of ligase-like"/>
    <property type="match status" value="1"/>
</dbReference>
<dbReference type="PANTHER" id="PTHR43272">
    <property type="entry name" value="LONG-CHAIN-FATTY-ACID--COA LIGASE"/>
    <property type="match status" value="1"/>
</dbReference>
<proteinExistence type="predicted"/>
<dbReference type="InterPro" id="IPR020845">
    <property type="entry name" value="AMP-binding_CS"/>
</dbReference>
<dbReference type="PANTHER" id="PTHR43272:SF33">
    <property type="entry name" value="AMP-BINDING DOMAIN-CONTAINING PROTEIN-RELATED"/>
    <property type="match status" value="1"/>
</dbReference>